<dbReference type="FunFam" id="3.30.1460.50:FF:000007">
    <property type="entry name" value="Autophagy-related protein 3"/>
    <property type="match status" value="1"/>
</dbReference>
<keyword evidence="6" id="KW-0833">Ubl conjugation pathway</keyword>
<dbReference type="VEuPathDB" id="AmoebaDB:ACA1_263910"/>
<evidence type="ECO:0000256" key="2">
    <source>
        <dbReference type="ARBA" id="ARBA00007683"/>
    </source>
</evidence>
<evidence type="ECO:0000256" key="4">
    <source>
        <dbReference type="ARBA" id="ARBA00022448"/>
    </source>
</evidence>
<proteinExistence type="evidence at transcript level"/>
<dbReference type="PANTHER" id="PTHR12866">
    <property type="entry name" value="UBIQUITIN-LIKE-CONJUGATING ENZYME ATG3"/>
    <property type="match status" value="1"/>
</dbReference>
<dbReference type="GO" id="GO:0000407">
    <property type="term" value="C:phagophore assembly site"/>
    <property type="evidence" value="ECO:0007669"/>
    <property type="project" value="TreeGrafter"/>
</dbReference>
<dbReference type="Gene3D" id="3.30.1460.50">
    <property type="match status" value="1"/>
</dbReference>
<dbReference type="InterPro" id="IPR007135">
    <property type="entry name" value="Atg3/Atg10"/>
</dbReference>
<comment type="similarity">
    <text evidence="2">Belongs to the ATG3 family.</text>
</comment>
<organism evidence="10">
    <name type="scientific">Acanthamoeba castellanii</name>
    <name type="common">Amoeba</name>
    <dbReference type="NCBI Taxonomy" id="5755"/>
    <lineage>
        <taxon>Eukaryota</taxon>
        <taxon>Amoebozoa</taxon>
        <taxon>Discosea</taxon>
        <taxon>Longamoebia</taxon>
        <taxon>Centramoebida</taxon>
        <taxon>Acanthamoebidae</taxon>
        <taxon>Acanthamoeba</taxon>
    </lineage>
</organism>
<evidence type="ECO:0000256" key="9">
    <source>
        <dbReference type="SAM" id="MobiDB-lite"/>
    </source>
</evidence>
<protein>
    <recommendedName>
        <fullName evidence="3">Autophagy-related protein 3</fullName>
    </recommendedName>
</protein>
<feature type="region of interest" description="Disordered" evidence="9">
    <location>
        <begin position="118"/>
        <end position="181"/>
    </location>
</feature>
<evidence type="ECO:0000256" key="8">
    <source>
        <dbReference type="ARBA" id="ARBA00023006"/>
    </source>
</evidence>
<dbReference type="GO" id="GO:0005829">
    <property type="term" value="C:cytosol"/>
    <property type="evidence" value="ECO:0007669"/>
    <property type="project" value="TreeGrafter"/>
</dbReference>
<keyword evidence="7" id="KW-0653">Protein transport</keyword>
<keyword evidence="5" id="KW-0963">Cytoplasm</keyword>
<reference evidence="10" key="1">
    <citation type="journal article" date="2011" name="Korean J. Parasitol.">
        <title>Atg3-mediated lipidation of atg8 is involved in encystation of acanthamoeba.</title>
        <authorList>
            <person name="Moon E.K."/>
            <person name="Chung D.I."/>
            <person name="Hong Y."/>
            <person name="Kong H.H."/>
        </authorList>
    </citation>
    <scope>NUCLEOTIDE SEQUENCE</scope>
</reference>
<dbReference type="Pfam" id="PF03987">
    <property type="entry name" value="Autophagy_act_C"/>
    <property type="match status" value="1"/>
</dbReference>
<evidence type="ECO:0000256" key="1">
    <source>
        <dbReference type="ARBA" id="ARBA00004496"/>
    </source>
</evidence>
<evidence type="ECO:0000256" key="3">
    <source>
        <dbReference type="ARBA" id="ARBA00018067"/>
    </source>
</evidence>
<dbReference type="GO" id="GO:0000045">
    <property type="term" value="P:autophagosome assembly"/>
    <property type="evidence" value="ECO:0007669"/>
    <property type="project" value="TreeGrafter"/>
</dbReference>
<dbReference type="EMBL" id="GU270859">
    <property type="protein sequence ID" value="ADC43782.1"/>
    <property type="molecule type" value="mRNA"/>
</dbReference>
<name>D3JST8_ACACA</name>
<dbReference type="GO" id="GO:0044804">
    <property type="term" value="P:nucleophagy"/>
    <property type="evidence" value="ECO:0007669"/>
    <property type="project" value="TreeGrafter"/>
</dbReference>
<feature type="compositionally biased region" description="Acidic residues" evidence="9">
    <location>
        <begin position="147"/>
        <end position="172"/>
    </location>
</feature>
<evidence type="ECO:0000256" key="7">
    <source>
        <dbReference type="ARBA" id="ARBA00022927"/>
    </source>
</evidence>
<dbReference type="GO" id="GO:0015031">
    <property type="term" value="P:protein transport"/>
    <property type="evidence" value="ECO:0007669"/>
    <property type="project" value="UniProtKB-KW"/>
</dbReference>
<dbReference type="PANTHER" id="PTHR12866:SF2">
    <property type="entry name" value="UBIQUITIN-LIKE-CONJUGATING ENZYME ATG3"/>
    <property type="match status" value="1"/>
</dbReference>
<dbReference type="GO" id="GO:0000422">
    <property type="term" value="P:autophagy of mitochondrion"/>
    <property type="evidence" value="ECO:0007669"/>
    <property type="project" value="TreeGrafter"/>
</dbReference>
<keyword evidence="4" id="KW-0813">Transport</keyword>
<evidence type="ECO:0000256" key="6">
    <source>
        <dbReference type="ARBA" id="ARBA00022786"/>
    </source>
</evidence>
<keyword evidence="8" id="KW-0072">Autophagy</keyword>
<evidence type="ECO:0000313" key="10">
    <source>
        <dbReference type="EMBL" id="ADC43782.1"/>
    </source>
</evidence>
<dbReference type="AlphaFoldDB" id="D3JST8"/>
<comment type="subcellular location">
    <subcellularLocation>
        <location evidence="1">Cytoplasm</location>
    </subcellularLocation>
</comment>
<accession>D3JST8</accession>
<evidence type="ECO:0000256" key="5">
    <source>
        <dbReference type="ARBA" id="ARBA00022490"/>
    </source>
</evidence>
<sequence length="304" mass="34446">MTWWDKTKEKANKTLINAHNAAFGPLTSSKYLTEGVLTPEEFVQAGDLLVYKCPTWSWEGGDPAKAVPYLPKDKQFLITRKVPCLMRAAALEKSANEAQNQDIVIDGDEGWVETHVGFSKDEPTEIPEIPTEEEAAQASKKDSEPAGGDEEEEEIPDMEEFDEGDNLEDEDPSALAKEPEDSDLILKTRTYDISITYDKYYQTPKVWLFGYDENGNGLTPNQVFMDISQDHAQKTVTIDTHPHMQTSCAYIHPCKHSSVMKKIILRQAECGKEPRVDQYLFLFLKFLSAVIPTIEYDYTMEMES</sequence>
<dbReference type="GO" id="GO:0061723">
    <property type="term" value="P:glycophagy"/>
    <property type="evidence" value="ECO:0007669"/>
    <property type="project" value="TreeGrafter"/>
</dbReference>
<dbReference type="GO" id="GO:0019776">
    <property type="term" value="F:Atg8-family ligase activity"/>
    <property type="evidence" value="ECO:0007669"/>
    <property type="project" value="TreeGrafter"/>
</dbReference>